<feature type="disulfide bond" evidence="14">
    <location>
        <begin position="58"/>
        <end position="91"/>
    </location>
</feature>
<dbReference type="EMBL" id="MU004368">
    <property type="protein sequence ID" value="KAF2654178.1"/>
    <property type="molecule type" value="Genomic_DNA"/>
</dbReference>
<keyword evidence="8 17" id="KW-0732">Signal</keyword>
<dbReference type="Proteomes" id="UP000799324">
    <property type="component" value="Unassembled WGS sequence"/>
</dbReference>
<dbReference type="AlphaFoldDB" id="A0A6A6T5R4"/>
<feature type="transmembrane region" description="Helical" evidence="16">
    <location>
        <begin position="298"/>
        <end position="317"/>
    </location>
</feature>
<feature type="transmembrane region" description="Helical" evidence="16">
    <location>
        <begin position="215"/>
        <end position="236"/>
    </location>
</feature>
<keyword evidence="10 16" id="KW-0472">Membrane</keyword>
<keyword evidence="5" id="KW-0964">Secreted</keyword>
<feature type="domain" description="CFEM" evidence="18">
    <location>
        <begin position="1"/>
        <end position="118"/>
    </location>
</feature>
<keyword evidence="9 16" id="KW-1133">Transmembrane helix</keyword>
<dbReference type="GO" id="GO:0005576">
    <property type="term" value="C:extracellular region"/>
    <property type="evidence" value="ECO:0007669"/>
    <property type="project" value="UniProtKB-SubCell"/>
</dbReference>
<dbReference type="InterPro" id="IPR052337">
    <property type="entry name" value="SAT4-like"/>
</dbReference>
<evidence type="ECO:0000256" key="11">
    <source>
        <dbReference type="ARBA" id="ARBA00023157"/>
    </source>
</evidence>
<feature type="disulfide bond" evidence="14">
    <location>
        <begin position="39"/>
        <end position="70"/>
    </location>
</feature>
<evidence type="ECO:0000256" key="5">
    <source>
        <dbReference type="ARBA" id="ARBA00022525"/>
    </source>
</evidence>
<evidence type="ECO:0000256" key="14">
    <source>
        <dbReference type="PROSITE-ProRule" id="PRU01356"/>
    </source>
</evidence>
<feature type="disulfide bond" evidence="14">
    <location>
        <begin position="35"/>
        <end position="75"/>
    </location>
</feature>
<evidence type="ECO:0000256" key="12">
    <source>
        <dbReference type="ARBA" id="ARBA00023288"/>
    </source>
</evidence>
<feature type="disulfide bond" evidence="14">
    <location>
        <begin position="49"/>
        <end position="56"/>
    </location>
</feature>
<evidence type="ECO:0000256" key="10">
    <source>
        <dbReference type="ARBA" id="ARBA00023136"/>
    </source>
</evidence>
<evidence type="ECO:0000256" key="17">
    <source>
        <dbReference type="SAM" id="SignalP"/>
    </source>
</evidence>
<evidence type="ECO:0000256" key="15">
    <source>
        <dbReference type="SAM" id="MobiDB-lite"/>
    </source>
</evidence>
<feature type="transmembrane region" description="Helical" evidence="16">
    <location>
        <begin position="267"/>
        <end position="286"/>
    </location>
</feature>
<evidence type="ECO:0000256" key="1">
    <source>
        <dbReference type="ARBA" id="ARBA00004141"/>
    </source>
</evidence>
<name>A0A6A6T5R4_9PLEO</name>
<comment type="subcellular location">
    <subcellularLocation>
        <location evidence="2">Membrane</location>
        <topology evidence="2">Lipid-anchor</topology>
        <topology evidence="2">GPI-anchor</topology>
    </subcellularLocation>
    <subcellularLocation>
        <location evidence="1">Membrane</location>
        <topology evidence="1">Multi-pass membrane protein</topology>
    </subcellularLocation>
    <subcellularLocation>
        <location evidence="3">Secreted</location>
    </subcellularLocation>
</comment>
<reference evidence="19" key="1">
    <citation type="journal article" date="2020" name="Stud. Mycol.">
        <title>101 Dothideomycetes genomes: a test case for predicting lifestyles and emergence of pathogens.</title>
        <authorList>
            <person name="Haridas S."/>
            <person name="Albert R."/>
            <person name="Binder M."/>
            <person name="Bloem J."/>
            <person name="Labutti K."/>
            <person name="Salamov A."/>
            <person name="Andreopoulos B."/>
            <person name="Baker S."/>
            <person name="Barry K."/>
            <person name="Bills G."/>
            <person name="Bluhm B."/>
            <person name="Cannon C."/>
            <person name="Castanera R."/>
            <person name="Culley D."/>
            <person name="Daum C."/>
            <person name="Ezra D."/>
            <person name="Gonzalez J."/>
            <person name="Henrissat B."/>
            <person name="Kuo A."/>
            <person name="Liang C."/>
            <person name="Lipzen A."/>
            <person name="Lutzoni F."/>
            <person name="Magnuson J."/>
            <person name="Mondo S."/>
            <person name="Nolan M."/>
            <person name="Ohm R."/>
            <person name="Pangilinan J."/>
            <person name="Park H.-J."/>
            <person name="Ramirez L."/>
            <person name="Alfaro M."/>
            <person name="Sun H."/>
            <person name="Tritt A."/>
            <person name="Yoshinaga Y."/>
            <person name="Zwiers L.-H."/>
            <person name="Turgeon B."/>
            <person name="Goodwin S."/>
            <person name="Spatafora J."/>
            <person name="Crous P."/>
            <person name="Grigoriev I."/>
        </authorList>
    </citation>
    <scope>NUCLEOTIDE SEQUENCE</scope>
    <source>
        <strain evidence="19">CBS 122681</strain>
    </source>
</reference>
<keyword evidence="6" id="KW-0336">GPI-anchor</keyword>
<comment type="similarity">
    <text evidence="4">Belongs to the RBT5 family.</text>
</comment>
<comment type="similarity">
    <text evidence="13">Belongs to the SAT4 family.</text>
</comment>
<feature type="chain" id="PRO_5025626729" description="CFEM domain-containing protein" evidence="17">
    <location>
        <begin position="21"/>
        <end position="450"/>
    </location>
</feature>
<evidence type="ECO:0000256" key="9">
    <source>
        <dbReference type="ARBA" id="ARBA00022989"/>
    </source>
</evidence>
<dbReference type="SMART" id="SM00747">
    <property type="entry name" value="CFEM"/>
    <property type="match status" value="1"/>
</dbReference>
<evidence type="ECO:0000256" key="2">
    <source>
        <dbReference type="ARBA" id="ARBA00004589"/>
    </source>
</evidence>
<gene>
    <name evidence="19" type="ORF">K491DRAFT_601347</name>
</gene>
<dbReference type="PANTHER" id="PTHR33048:SF143">
    <property type="entry name" value="EXTRACELLULAR MEMBRANE PROTEIN CFEM DOMAIN-CONTAINING PROTEIN-RELATED"/>
    <property type="match status" value="1"/>
</dbReference>
<dbReference type="OrthoDB" id="2496787at2759"/>
<keyword evidence="7 16" id="KW-0812">Transmembrane</keyword>
<dbReference type="Pfam" id="PF05730">
    <property type="entry name" value="CFEM"/>
    <property type="match status" value="1"/>
</dbReference>
<evidence type="ECO:0000256" key="8">
    <source>
        <dbReference type="ARBA" id="ARBA00022729"/>
    </source>
</evidence>
<proteinExistence type="inferred from homology"/>
<evidence type="ECO:0000256" key="16">
    <source>
        <dbReference type="SAM" id="Phobius"/>
    </source>
</evidence>
<feature type="signal peptide" evidence="17">
    <location>
        <begin position="1"/>
        <end position="20"/>
    </location>
</feature>
<evidence type="ECO:0000256" key="6">
    <source>
        <dbReference type="ARBA" id="ARBA00022622"/>
    </source>
</evidence>
<evidence type="ECO:0000313" key="20">
    <source>
        <dbReference type="Proteomes" id="UP000799324"/>
    </source>
</evidence>
<feature type="transmembrane region" description="Helical" evidence="16">
    <location>
        <begin position="104"/>
        <end position="122"/>
    </location>
</feature>
<keyword evidence="12" id="KW-0449">Lipoprotein</keyword>
<keyword evidence="11 14" id="KW-1015">Disulfide bond</keyword>
<dbReference type="InterPro" id="IPR049326">
    <property type="entry name" value="Rhodopsin_dom_fungi"/>
</dbReference>
<dbReference type="PANTHER" id="PTHR33048">
    <property type="entry name" value="PTH11-LIKE INTEGRAL MEMBRANE PROTEIN (AFU_ORTHOLOGUE AFUA_5G11245)"/>
    <property type="match status" value="1"/>
</dbReference>
<keyword evidence="20" id="KW-1185">Reference proteome</keyword>
<evidence type="ECO:0000259" key="18">
    <source>
        <dbReference type="PROSITE" id="PS52012"/>
    </source>
</evidence>
<comment type="caution">
    <text evidence="14">Lacks conserved residue(s) required for the propagation of feature annotation.</text>
</comment>
<dbReference type="InterPro" id="IPR008427">
    <property type="entry name" value="Extracellular_membr_CFEM_dom"/>
</dbReference>
<feature type="region of interest" description="Disordered" evidence="15">
    <location>
        <begin position="429"/>
        <end position="450"/>
    </location>
</feature>
<evidence type="ECO:0000256" key="3">
    <source>
        <dbReference type="ARBA" id="ARBA00004613"/>
    </source>
</evidence>
<organism evidence="19 20">
    <name type="scientific">Lophiostoma macrostomum CBS 122681</name>
    <dbReference type="NCBI Taxonomy" id="1314788"/>
    <lineage>
        <taxon>Eukaryota</taxon>
        <taxon>Fungi</taxon>
        <taxon>Dikarya</taxon>
        <taxon>Ascomycota</taxon>
        <taxon>Pezizomycotina</taxon>
        <taxon>Dothideomycetes</taxon>
        <taxon>Pleosporomycetidae</taxon>
        <taxon>Pleosporales</taxon>
        <taxon>Lophiostomataceae</taxon>
        <taxon>Lophiostoma</taxon>
    </lineage>
</organism>
<evidence type="ECO:0000256" key="7">
    <source>
        <dbReference type="ARBA" id="ARBA00022692"/>
    </source>
</evidence>
<evidence type="ECO:0000256" key="4">
    <source>
        <dbReference type="ARBA" id="ARBA00010031"/>
    </source>
</evidence>
<evidence type="ECO:0000313" key="19">
    <source>
        <dbReference type="EMBL" id="KAF2654178.1"/>
    </source>
</evidence>
<feature type="transmembrane region" description="Helical" evidence="16">
    <location>
        <begin position="180"/>
        <end position="203"/>
    </location>
</feature>
<feature type="transmembrane region" description="Helical" evidence="16">
    <location>
        <begin position="337"/>
        <end position="359"/>
    </location>
</feature>
<evidence type="ECO:0000256" key="13">
    <source>
        <dbReference type="ARBA" id="ARBA00038359"/>
    </source>
</evidence>
<protein>
    <recommendedName>
        <fullName evidence="18">CFEM domain-containing protein</fullName>
    </recommendedName>
</protein>
<dbReference type="Pfam" id="PF20684">
    <property type="entry name" value="Fung_rhodopsin"/>
    <property type="match status" value="1"/>
</dbReference>
<dbReference type="GO" id="GO:0098552">
    <property type="term" value="C:side of membrane"/>
    <property type="evidence" value="ECO:0007669"/>
    <property type="project" value="UniProtKB-KW"/>
</dbReference>
<dbReference type="PROSITE" id="PS52012">
    <property type="entry name" value="CFEM"/>
    <property type="match status" value="1"/>
</dbReference>
<sequence>MKTLLSLLCLLSALIPFCDAEQSALLSAIEALPNCALECLTTAIAVSPCQLTNQTCICMDSTLQASVELCVTKSCTVRDSLVTKNTTATLCHAPVRDRAPLLRSINIGLGVISAACVLIRILYKLVVTVYELGLDDYFILLTLVCGVPQTIITDRGTTANGLGKDIWTLKPTQVTNFIRAFYVMEVLYFAIVAILKLSLLFFYHRIFPGANVRRVIWGTIAFDVLFGVAFVVVAIFQCRPIGYYWTSWDGQHSGTCININALGWSNAAISITLDLWMLAIPLSQLVHLKLAWKKKVGVGLMFCVGTFVTVVSILRLQSLVHFASSTNPTWDQWAVNVWSTVEINVGIICACMPAIRVLLVRLFPRVLGTTAHTNQQYHAKYGTNKASVQAKPSNSSRGESSLATGNKIAITYTQTFEVQHGDNDMTRLVEMDDLGAKGKPKSSSSSQVSA</sequence>
<accession>A0A6A6T5R4</accession>
<keyword evidence="6" id="KW-0325">Glycoprotein</keyword>